<evidence type="ECO:0000313" key="3">
    <source>
        <dbReference type="Proteomes" id="UP000053820"/>
    </source>
</evidence>
<organism evidence="2 3">
    <name type="scientific">Hydnomerulius pinastri MD-312</name>
    <dbReference type="NCBI Taxonomy" id="994086"/>
    <lineage>
        <taxon>Eukaryota</taxon>
        <taxon>Fungi</taxon>
        <taxon>Dikarya</taxon>
        <taxon>Basidiomycota</taxon>
        <taxon>Agaricomycotina</taxon>
        <taxon>Agaricomycetes</taxon>
        <taxon>Agaricomycetidae</taxon>
        <taxon>Boletales</taxon>
        <taxon>Boletales incertae sedis</taxon>
        <taxon>Leucogyrophana</taxon>
    </lineage>
</organism>
<gene>
    <name evidence="2" type="ORF">HYDPIDRAFT_115551</name>
</gene>
<reference evidence="2 3" key="1">
    <citation type="submission" date="2014-04" db="EMBL/GenBank/DDBJ databases">
        <title>Evolutionary Origins and Diversification of the Mycorrhizal Mutualists.</title>
        <authorList>
            <consortium name="DOE Joint Genome Institute"/>
            <consortium name="Mycorrhizal Genomics Consortium"/>
            <person name="Kohler A."/>
            <person name="Kuo A."/>
            <person name="Nagy L.G."/>
            <person name="Floudas D."/>
            <person name="Copeland A."/>
            <person name="Barry K.W."/>
            <person name="Cichocki N."/>
            <person name="Veneault-Fourrey C."/>
            <person name="LaButti K."/>
            <person name="Lindquist E.A."/>
            <person name="Lipzen A."/>
            <person name="Lundell T."/>
            <person name="Morin E."/>
            <person name="Murat C."/>
            <person name="Riley R."/>
            <person name="Ohm R."/>
            <person name="Sun H."/>
            <person name="Tunlid A."/>
            <person name="Henrissat B."/>
            <person name="Grigoriev I.V."/>
            <person name="Hibbett D.S."/>
            <person name="Martin F."/>
        </authorList>
    </citation>
    <scope>NUCLEOTIDE SEQUENCE [LARGE SCALE GENOMIC DNA]</scope>
    <source>
        <strain evidence="2 3">MD-312</strain>
    </source>
</reference>
<evidence type="ECO:0000256" key="1">
    <source>
        <dbReference type="SAM" id="MobiDB-lite"/>
    </source>
</evidence>
<proteinExistence type="predicted"/>
<name>A0A0C9W564_9AGAM</name>
<protein>
    <submittedName>
        <fullName evidence="2">Uncharacterized protein</fullName>
    </submittedName>
</protein>
<feature type="region of interest" description="Disordered" evidence="1">
    <location>
        <begin position="38"/>
        <end position="57"/>
    </location>
</feature>
<dbReference type="HOGENOM" id="CLU_2996754_0_0_1"/>
<dbReference type="Proteomes" id="UP000053820">
    <property type="component" value="Unassembled WGS sequence"/>
</dbReference>
<dbReference type="EMBL" id="KN839860">
    <property type="protein sequence ID" value="KIJ61738.1"/>
    <property type="molecule type" value="Genomic_DNA"/>
</dbReference>
<evidence type="ECO:0000313" key="2">
    <source>
        <dbReference type="EMBL" id="KIJ61738.1"/>
    </source>
</evidence>
<sequence>MDDRIVTVPYWDDDGDKSCGSQLFDWICYCTCIPYHPPPPRPRGQPYEVSSDESDSE</sequence>
<keyword evidence="3" id="KW-1185">Reference proteome</keyword>
<accession>A0A0C9W564</accession>
<dbReference type="AlphaFoldDB" id="A0A0C9W564"/>